<name>A0A6B0UMC3_IXORI</name>
<dbReference type="EMBL" id="GIFC01008651">
    <property type="protein sequence ID" value="MXU90734.1"/>
    <property type="molecule type" value="Transcribed_RNA"/>
</dbReference>
<accession>A0A6B0UMC3</accession>
<dbReference type="AlphaFoldDB" id="A0A6B0UMC3"/>
<organism evidence="2">
    <name type="scientific">Ixodes ricinus</name>
    <name type="common">Common tick</name>
    <name type="synonym">Acarus ricinus</name>
    <dbReference type="NCBI Taxonomy" id="34613"/>
    <lineage>
        <taxon>Eukaryota</taxon>
        <taxon>Metazoa</taxon>
        <taxon>Ecdysozoa</taxon>
        <taxon>Arthropoda</taxon>
        <taxon>Chelicerata</taxon>
        <taxon>Arachnida</taxon>
        <taxon>Acari</taxon>
        <taxon>Parasitiformes</taxon>
        <taxon>Ixodida</taxon>
        <taxon>Ixodoidea</taxon>
        <taxon>Ixodidae</taxon>
        <taxon>Ixodinae</taxon>
        <taxon>Ixodes</taxon>
    </lineage>
</organism>
<evidence type="ECO:0000256" key="1">
    <source>
        <dbReference type="SAM" id="MobiDB-lite"/>
    </source>
</evidence>
<reference evidence="2" key="1">
    <citation type="submission" date="2019-12" db="EMBL/GenBank/DDBJ databases">
        <title>An insight into the sialome of adult female Ixodes ricinus ticks feeding for 6 days.</title>
        <authorList>
            <person name="Perner J."/>
            <person name="Ribeiro J.M.C."/>
        </authorList>
    </citation>
    <scope>NUCLEOTIDE SEQUENCE</scope>
    <source>
        <strain evidence="2">Semi-engorged</strain>
        <tissue evidence="2">Salivary glands</tissue>
    </source>
</reference>
<protein>
    <submittedName>
        <fullName evidence="2">Putative secreted protein</fullName>
    </submittedName>
</protein>
<evidence type="ECO:0000313" key="2">
    <source>
        <dbReference type="EMBL" id="MXU90734.1"/>
    </source>
</evidence>
<proteinExistence type="predicted"/>
<feature type="region of interest" description="Disordered" evidence="1">
    <location>
        <begin position="41"/>
        <end position="83"/>
    </location>
</feature>
<sequence length="117" mass="13020">MTRPWTRRALAWLAPSHSSLPFPVFGASNAAEALSDCRQPTERVSVSPDPRAEQSKAAVEEARGRFDGGKSPPGRFDRGKFHPDGRKCSAATICRSREFSSILFGHPFRGWMRCWAD</sequence>
<feature type="compositionally biased region" description="Basic and acidic residues" evidence="1">
    <location>
        <begin position="50"/>
        <end position="68"/>
    </location>
</feature>